<dbReference type="PANTHER" id="PTHR14694">
    <property type="entry name" value="CALCIUM-RESPONSIVE TRANSCRIPTION FACTOR"/>
    <property type="match status" value="1"/>
</dbReference>
<feature type="region of interest" description="Disordered" evidence="1">
    <location>
        <begin position="1"/>
        <end position="62"/>
    </location>
</feature>
<dbReference type="PANTHER" id="PTHR14694:SF1">
    <property type="entry name" value="CALCIUM-RESPONSIVE TRANSCRIPTION FACTOR"/>
    <property type="match status" value="1"/>
</dbReference>
<sequence length="608" mass="68047">MEQSVDSLKVNHNDSEESKTDSQHLTYMDSSEPSFGQDGSPRVLPVTTPEEDSSLTSQNIPRPLTQTQTLSAEQFHLVDQNGQPIQYELQSLGDSNAQMMIVASPSENGQVLRVIPSPQTGMTQMIIPQGPLVDENSPQDVSEEKPSDRNLAAVRVDALADGDSSYILHPQASLTLPKKTVTRIPEEPLLAPLQPLSSNTPIWACRLRSCEKIGDSYRGYCVSETELESVLTFHKQQTQSVWGTRQSPSPAKPATRLMWKSQYVPYDGIPFVNAGSRAVVMECQYGPRRKGFQLKKIGELENRSCQLYKATCPARIYIKKVQKFPDYRVPTDPKIDRKIIRMEQEKAFNLLKKNLVDAGGVLRWYVQLPTQQAHQYHELETPCLPLSSSSFPISSLEEEEAAIRDENCTLPSRLHPQVAHKIQELVSQGIEQVYAVRKQLRKFVERELFKPDEVPERHNLSFFPTVNDIRNHIHEVQKSLKNGDNIYNSEIIPATTHCLQTDSPLTPNSSISSTMSNLPGPDQNLVAVDQLVEVEDVEDTETLEGNVHRILLGNVQTIPIQIIDSPPVLIEENSEGTISVNQVKQEPKEPALSLEAKPNLDCKKLSAT</sequence>
<dbReference type="GO" id="GO:0000978">
    <property type="term" value="F:RNA polymerase II cis-regulatory region sequence-specific DNA binding"/>
    <property type="evidence" value="ECO:0007669"/>
    <property type="project" value="TreeGrafter"/>
</dbReference>
<dbReference type="AlphaFoldDB" id="A0AAD4YF82"/>
<protein>
    <recommendedName>
        <fullName evidence="4">Calcium responsive transcription factor</fullName>
    </recommendedName>
</protein>
<dbReference type="GO" id="GO:0000981">
    <property type="term" value="F:DNA-binding transcription factor activity, RNA polymerase II-specific"/>
    <property type="evidence" value="ECO:0007669"/>
    <property type="project" value="TreeGrafter"/>
</dbReference>
<keyword evidence="3" id="KW-1185">Reference proteome</keyword>
<feature type="compositionally biased region" description="Basic and acidic residues" evidence="1">
    <location>
        <begin position="9"/>
        <end position="22"/>
    </location>
</feature>
<evidence type="ECO:0000256" key="1">
    <source>
        <dbReference type="SAM" id="MobiDB-lite"/>
    </source>
</evidence>
<feature type="compositionally biased region" description="Polar residues" evidence="1">
    <location>
        <begin position="23"/>
        <end position="34"/>
    </location>
</feature>
<comment type="caution">
    <text evidence="2">The sequence shown here is derived from an EMBL/GenBank/DDBJ whole genome shotgun (WGS) entry which is preliminary data.</text>
</comment>
<accession>A0AAD4YF82</accession>
<reference evidence="2" key="1">
    <citation type="submission" date="2022-03" db="EMBL/GenBank/DDBJ databases">
        <title>Genomic analyses of argali, domestic sheep and their hybrids provide insights into chromosomal evolution, heterosis and genetic basis of agronomic traits.</title>
        <authorList>
            <person name="Li M."/>
        </authorList>
    </citation>
    <scope>NUCLEOTIDE SEQUENCE</scope>
    <source>
        <strain evidence="2">CAU-MHL-2022a</strain>
        <tissue evidence="2">Skin</tissue>
    </source>
</reference>
<dbReference type="Proteomes" id="UP001214576">
    <property type="component" value="Unassembled WGS sequence"/>
</dbReference>
<evidence type="ECO:0000313" key="3">
    <source>
        <dbReference type="Proteomes" id="UP001214576"/>
    </source>
</evidence>
<gene>
    <name evidence="2" type="ORF">MG293_004627</name>
</gene>
<name>A0AAD4YF82_OVIAM</name>
<evidence type="ECO:0008006" key="4">
    <source>
        <dbReference type="Google" id="ProtNLM"/>
    </source>
</evidence>
<evidence type="ECO:0000313" key="2">
    <source>
        <dbReference type="EMBL" id="KAI4544361.1"/>
    </source>
</evidence>
<dbReference type="GO" id="GO:0005634">
    <property type="term" value="C:nucleus"/>
    <property type="evidence" value="ECO:0007669"/>
    <property type="project" value="TreeGrafter"/>
</dbReference>
<proteinExistence type="predicted"/>
<dbReference type="EMBL" id="JAKZEL010000004">
    <property type="protein sequence ID" value="KAI4544361.1"/>
    <property type="molecule type" value="Genomic_DNA"/>
</dbReference>
<dbReference type="Pfam" id="PF15299">
    <property type="entry name" value="ALS2CR8"/>
    <property type="match status" value="1"/>
</dbReference>
<organism evidence="2 3">
    <name type="scientific">Ovis ammon polii</name>
    <dbReference type="NCBI Taxonomy" id="230172"/>
    <lineage>
        <taxon>Eukaryota</taxon>
        <taxon>Metazoa</taxon>
        <taxon>Chordata</taxon>
        <taxon>Craniata</taxon>
        <taxon>Vertebrata</taxon>
        <taxon>Euteleostomi</taxon>
        <taxon>Mammalia</taxon>
        <taxon>Eutheria</taxon>
        <taxon>Laurasiatheria</taxon>
        <taxon>Artiodactyla</taxon>
        <taxon>Ruminantia</taxon>
        <taxon>Pecora</taxon>
        <taxon>Bovidae</taxon>
        <taxon>Caprinae</taxon>
        <taxon>Ovis</taxon>
    </lineage>
</organism>
<dbReference type="InterPro" id="IPR029309">
    <property type="entry name" value="CaRF"/>
</dbReference>